<keyword evidence="3" id="KW-1185">Reference proteome</keyword>
<reference evidence="2" key="1">
    <citation type="submission" date="2022-05" db="EMBL/GenBank/DDBJ databases">
        <title>The Musa troglodytarum L. genome provides insights into the mechanism of non-climacteric behaviour and enrichment of carotenoids.</title>
        <authorList>
            <person name="Wang J."/>
        </authorList>
    </citation>
    <scope>NUCLEOTIDE SEQUENCE</scope>
    <source>
        <tissue evidence="2">Leaf</tissue>
    </source>
</reference>
<evidence type="ECO:0000313" key="2">
    <source>
        <dbReference type="EMBL" id="URD72535.1"/>
    </source>
</evidence>
<dbReference type="AlphaFoldDB" id="A0A9E7E8L6"/>
<feature type="compositionally biased region" description="Basic residues" evidence="1">
    <location>
        <begin position="231"/>
        <end position="241"/>
    </location>
</feature>
<evidence type="ECO:0000313" key="3">
    <source>
        <dbReference type="Proteomes" id="UP001055439"/>
    </source>
</evidence>
<organism evidence="2 3">
    <name type="scientific">Musa troglodytarum</name>
    <name type="common">fe'i banana</name>
    <dbReference type="NCBI Taxonomy" id="320322"/>
    <lineage>
        <taxon>Eukaryota</taxon>
        <taxon>Viridiplantae</taxon>
        <taxon>Streptophyta</taxon>
        <taxon>Embryophyta</taxon>
        <taxon>Tracheophyta</taxon>
        <taxon>Spermatophyta</taxon>
        <taxon>Magnoliopsida</taxon>
        <taxon>Liliopsida</taxon>
        <taxon>Zingiberales</taxon>
        <taxon>Musaceae</taxon>
        <taxon>Musa</taxon>
    </lineage>
</organism>
<proteinExistence type="predicted"/>
<feature type="region of interest" description="Disordered" evidence="1">
    <location>
        <begin position="198"/>
        <end position="261"/>
    </location>
</feature>
<name>A0A9E7E8L6_9LILI</name>
<evidence type="ECO:0000256" key="1">
    <source>
        <dbReference type="SAM" id="MobiDB-lite"/>
    </source>
</evidence>
<dbReference type="EMBL" id="CP097502">
    <property type="protein sequence ID" value="URD72535.1"/>
    <property type="molecule type" value="Genomic_DNA"/>
</dbReference>
<feature type="region of interest" description="Disordered" evidence="1">
    <location>
        <begin position="1"/>
        <end position="130"/>
    </location>
</feature>
<feature type="compositionally biased region" description="Low complexity" evidence="1">
    <location>
        <begin position="16"/>
        <end position="25"/>
    </location>
</feature>
<dbReference type="PANTHER" id="PTHR36332">
    <property type="entry name" value="STRESS RESPONSE PROTEIN"/>
    <property type="match status" value="1"/>
</dbReference>
<dbReference type="PANTHER" id="PTHR36332:SF1">
    <property type="entry name" value="STRESS RESPONSE PROTEIN"/>
    <property type="match status" value="1"/>
</dbReference>
<feature type="compositionally biased region" description="Basic residues" evidence="1">
    <location>
        <begin position="249"/>
        <end position="261"/>
    </location>
</feature>
<feature type="compositionally biased region" description="Acidic residues" evidence="1">
    <location>
        <begin position="46"/>
        <end position="56"/>
    </location>
</feature>
<feature type="compositionally biased region" description="Acidic residues" evidence="1">
    <location>
        <begin position="26"/>
        <end position="39"/>
    </location>
</feature>
<feature type="compositionally biased region" description="Basic and acidic residues" evidence="1">
    <location>
        <begin position="220"/>
        <end position="229"/>
    </location>
</feature>
<dbReference type="Proteomes" id="UP001055439">
    <property type="component" value="Chromosome 1"/>
</dbReference>
<dbReference type="OrthoDB" id="1745547at2759"/>
<accession>A0A9E7E8L6</accession>
<gene>
    <name evidence="2" type="ORF">MUK42_25987</name>
</gene>
<feature type="compositionally biased region" description="Low complexity" evidence="1">
    <location>
        <begin position="66"/>
        <end position="89"/>
    </location>
</feature>
<protein>
    <submittedName>
        <fullName evidence="2">Uncharacterized protein</fullName>
    </submittedName>
</protein>
<sequence length="261" mass="29427">MIKRRFYRQEHRDGGAASSDSSSSSDSDEELEAQEEDAEAIAGSKDDDDEEEEEEREERQEHPRHSPSSGSGYESEESSGNVVEGDSSGLLTNEENDVSENVGGNPKDSQLNAGVKAKDSTKVKTGSSSIDMNDPIQADFANYILKHKSVFKCRLCPRIVCLSEDTVKTHLKSKRHARSRKLLGEGRLRLMLNSDGEIEEDQETHSERHARTVALAEELNAAKKRDSGRQRQSRRRKMRLRNKGETEKRMHKPKKRSKTDD</sequence>